<feature type="domain" description="Peptidase C14 caspase" evidence="5">
    <location>
        <begin position="258"/>
        <end position="537"/>
    </location>
</feature>
<feature type="region of interest" description="Disordered" evidence="4">
    <location>
        <begin position="63"/>
        <end position="116"/>
    </location>
</feature>
<keyword evidence="3" id="KW-0788">Thiol protease</keyword>
<evidence type="ECO:0000256" key="4">
    <source>
        <dbReference type="SAM" id="MobiDB-lite"/>
    </source>
</evidence>
<dbReference type="PANTHER" id="PTHR48104:SF30">
    <property type="entry name" value="METACASPASE-1"/>
    <property type="match status" value="1"/>
</dbReference>
<feature type="region of interest" description="Disordered" evidence="4">
    <location>
        <begin position="133"/>
        <end position="170"/>
    </location>
</feature>
<dbReference type="GO" id="GO:0008233">
    <property type="term" value="F:peptidase activity"/>
    <property type="evidence" value="ECO:0007669"/>
    <property type="project" value="UniProtKB-KW"/>
</dbReference>
<dbReference type="SUPFAM" id="SSF52129">
    <property type="entry name" value="Caspase-like"/>
    <property type="match status" value="1"/>
</dbReference>
<sequence>MSQPQQVGEPIVNEERIVTVLPDGRKVTKIIKKITHQYQVQVPAGTPVPEGATLISTHTAEGPIENFGINNGDGNGTTTYHTTTSSSSSSGNDNDNGTTTTSHTYSSSTSDSASLPQELQQQFQNFSLGHGAVQTTTTNNEPTVVVSSHVDDNGRKVTKTTTTSSSSSGSPFKKFFKRFSTQSSKEQKPLPATPIEPVVYQTQTQTQTHHESRKPEVTVASSTTYEVSPEIKRHQLKSLEARHADGTRVALSNCTGERRAVLVGINYTGHANALHGCVNDTAVMKEFLQDRGFEDEKIHILTDDQVGTEWMPTRENILENLKWLIRDAKKNDSYFLHYSGHGGQVQDTDGDETAGFDNCIFPLDHAESGVITDDELHNMLVKALPPGVRLTAVFDCCHSGSALDLPYLYASTGYIRGSSALANLGHELVEGNFDADAIKMLQEKWQKLQVEEKEFARQVNLKAADADVIMFSGCKDDQTSADVKVTRGGVSSSNGAMTYAFTKSIRENPEQSYQEMLNSIRDHLKEKYKQKPQLSSSRPMNMQELFHM</sequence>
<evidence type="ECO:0000259" key="5">
    <source>
        <dbReference type="Pfam" id="PF00656"/>
    </source>
</evidence>
<dbReference type="EMBL" id="JAAAIM010000053">
    <property type="protein sequence ID" value="KAG0296605.1"/>
    <property type="molecule type" value="Genomic_DNA"/>
</dbReference>
<feature type="region of interest" description="Disordered" evidence="4">
    <location>
        <begin position="205"/>
        <end position="225"/>
    </location>
</feature>
<dbReference type="Proteomes" id="UP001194696">
    <property type="component" value="Unassembled WGS sequence"/>
</dbReference>
<feature type="compositionally biased region" description="Low complexity" evidence="4">
    <location>
        <begin position="159"/>
        <end position="170"/>
    </location>
</feature>
<protein>
    <submittedName>
        <fullName evidence="6">Ca(2+)-dependent cysteine protease</fullName>
    </submittedName>
</protein>
<gene>
    <name evidence="6" type="primary">MCA1_2</name>
    <name evidence="6" type="ORF">BGZ96_009037</name>
</gene>
<evidence type="ECO:0000256" key="1">
    <source>
        <dbReference type="ARBA" id="ARBA00009005"/>
    </source>
</evidence>
<feature type="compositionally biased region" description="Low complexity" evidence="4">
    <location>
        <begin position="70"/>
        <end position="112"/>
    </location>
</feature>
<accession>A0ABQ7KD18</accession>
<organism evidence="6 7">
    <name type="scientific">Linnemannia gamsii</name>
    <dbReference type="NCBI Taxonomy" id="64522"/>
    <lineage>
        <taxon>Eukaryota</taxon>
        <taxon>Fungi</taxon>
        <taxon>Fungi incertae sedis</taxon>
        <taxon>Mucoromycota</taxon>
        <taxon>Mortierellomycotina</taxon>
        <taxon>Mortierellomycetes</taxon>
        <taxon>Mortierellales</taxon>
        <taxon>Mortierellaceae</taxon>
        <taxon>Linnemannia</taxon>
    </lineage>
</organism>
<keyword evidence="7" id="KW-1185">Reference proteome</keyword>
<evidence type="ECO:0000256" key="3">
    <source>
        <dbReference type="ARBA" id="ARBA00022807"/>
    </source>
</evidence>
<feature type="region of interest" description="Disordered" evidence="4">
    <location>
        <begin position="528"/>
        <end position="548"/>
    </location>
</feature>
<dbReference type="InterPro" id="IPR050452">
    <property type="entry name" value="Metacaspase"/>
</dbReference>
<keyword evidence="2" id="KW-0053">Apoptosis</keyword>
<dbReference type="InterPro" id="IPR029030">
    <property type="entry name" value="Caspase-like_dom_sf"/>
</dbReference>
<keyword evidence="6" id="KW-0645">Protease</keyword>
<name>A0ABQ7KD18_9FUNG</name>
<dbReference type="InterPro" id="IPR011600">
    <property type="entry name" value="Pept_C14_caspase"/>
</dbReference>
<dbReference type="Pfam" id="PF00656">
    <property type="entry name" value="Peptidase_C14"/>
    <property type="match status" value="1"/>
</dbReference>
<dbReference type="Gene3D" id="3.40.50.12660">
    <property type="match status" value="1"/>
</dbReference>
<evidence type="ECO:0000256" key="2">
    <source>
        <dbReference type="ARBA" id="ARBA00022703"/>
    </source>
</evidence>
<dbReference type="GO" id="GO:0006508">
    <property type="term" value="P:proteolysis"/>
    <property type="evidence" value="ECO:0007669"/>
    <property type="project" value="UniProtKB-KW"/>
</dbReference>
<dbReference type="PANTHER" id="PTHR48104">
    <property type="entry name" value="METACASPASE-4"/>
    <property type="match status" value="1"/>
</dbReference>
<evidence type="ECO:0000313" key="7">
    <source>
        <dbReference type="Proteomes" id="UP001194696"/>
    </source>
</evidence>
<proteinExistence type="inferred from homology"/>
<feature type="compositionally biased region" description="Low complexity" evidence="4">
    <location>
        <begin position="133"/>
        <end position="146"/>
    </location>
</feature>
<evidence type="ECO:0000313" key="6">
    <source>
        <dbReference type="EMBL" id="KAG0296605.1"/>
    </source>
</evidence>
<comment type="caution">
    <text evidence="6">The sequence shown here is derived from an EMBL/GenBank/DDBJ whole genome shotgun (WGS) entry which is preliminary data.</text>
</comment>
<reference evidence="6 7" key="1">
    <citation type="journal article" date="2020" name="Fungal Divers.">
        <title>Resolving the Mortierellaceae phylogeny through synthesis of multi-gene phylogenetics and phylogenomics.</title>
        <authorList>
            <person name="Vandepol N."/>
            <person name="Liber J."/>
            <person name="Desiro A."/>
            <person name="Na H."/>
            <person name="Kennedy M."/>
            <person name="Barry K."/>
            <person name="Grigoriev I.V."/>
            <person name="Miller A.N."/>
            <person name="O'Donnell K."/>
            <person name="Stajich J.E."/>
            <person name="Bonito G."/>
        </authorList>
    </citation>
    <scope>NUCLEOTIDE SEQUENCE [LARGE SCALE GENOMIC DNA]</scope>
    <source>
        <strain evidence="6 7">AD045</strain>
    </source>
</reference>
<keyword evidence="3" id="KW-0378">Hydrolase</keyword>
<comment type="similarity">
    <text evidence="1">Belongs to the peptidase C14B family.</text>
</comment>